<feature type="domain" description="N-acetyltransferase" evidence="3">
    <location>
        <begin position="5"/>
        <end position="160"/>
    </location>
</feature>
<dbReference type="InterPro" id="IPR016181">
    <property type="entry name" value="Acyl_CoA_acyltransferase"/>
</dbReference>
<dbReference type="PANTHER" id="PTHR43877:SF1">
    <property type="entry name" value="ACETYLTRANSFERASE"/>
    <property type="match status" value="1"/>
</dbReference>
<keyword evidence="1 4" id="KW-0808">Transferase</keyword>
<dbReference type="Gene3D" id="3.40.630.30">
    <property type="match status" value="1"/>
</dbReference>
<evidence type="ECO:0000313" key="4">
    <source>
        <dbReference type="EMBL" id="MFF5917613.1"/>
    </source>
</evidence>
<comment type="caution">
    <text evidence="4">The sequence shown here is derived from an EMBL/GenBank/DDBJ whole genome shotgun (WGS) entry which is preliminary data.</text>
</comment>
<evidence type="ECO:0000313" key="5">
    <source>
        <dbReference type="Proteomes" id="UP001602370"/>
    </source>
</evidence>
<keyword evidence="5" id="KW-1185">Reference proteome</keyword>
<dbReference type="InterPro" id="IPR050832">
    <property type="entry name" value="Bact_Acetyltransf"/>
</dbReference>
<protein>
    <submittedName>
        <fullName evidence="4">GNAT family N-acetyltransferase</fullName>
        <ecNumber evidence="4">2.3.1.-</ecNumber>
    </submittedName>
</protein>
<dbReference type="GO" id="GO:0016746">
    <property type="term" value="F:acyltransferase activity"/>
    <property type="evidence" value="ECO:0007669"/>
    <property type="project" value="UniProtKB-KW"/>
</dbReference>
<dbReference type="RefSeq" id="WP_030325773.1">
    <property type="nucleotide sequence ID" value="NZ_JBIBDZ010000001.1"/>
</dbReference>
<proteinExistence type="predicted"/>
<evidence type="ECO:0000256" key="2">
    <source>
        <dbReference type="ARBA" id="ARBA00023315"/>
    </source>
</evidence>
<evidence type="ECO:0000259" key="3">
    <source>
        <dbReference type="PROSITE" id="PS51186"/>
    </source>
</evidence>
<gene>
    <name evidence="4" type="ORF">ACFY8C_04620</name>
</gene>
<dbReference type="EMBL" id="JBIBDZ010000001">
    <property type="protein sequence ID" value="MFF5917613.1"/>
    <property type="molecule type" value="Genomic_DNA"/>
</dbReference>
<keyword evidence="2 4" id="KW-0012">Acyltransferase</keyword>
<dbReference type="EC" id="2.3.1.-" evidence="4"/>
<name>A0ABW6XJF6_9ACTN</name>
<dbReference type="CDD" id="cd04301">
    <property type="entry name" value="NAT_SF"/>
    <property type="match status" value="1"/>
</dbReference>
<organism evidence="4 5">
    <name type="scientific">Streptomyces flavochromogenes</name>
    <dbReference type="NCBI Taxonomy" id="68199"/>
    <lineage>
        <taxon>Bacteria</taxon>
        <taxon>Bacillati</taxon>
        <taxon>Actinomycetota</taxon>
        <taxon>Actinomycetes</taxon>
        <taxon>Kitasatosporales</taxon>
        <taxon>Streptomycetaceae</taxon>
        <taxon>Streptomyces</taxon>
    </lineage>
</organism>
<sequence>MINVVPLAQVSPEDAAAWHAVVEASLAADLPEEQGPTFEQIHAQLSVTGRDNRRLLWLAADAGGAVVGVAGLRLFTSPGQQHLAEMELHVTPDRRRSGVGSHLLATVVRAARDEERRSLVAAAPGEGPAGAFGAARGFRRVLAFDHLLLDVADADIADAEAEAEHPGYELVSWTGTVPDELAEAFASVKNAMNDMPMGDMDYGSQTWTVDRVRAMAEVLADRGDLLLTTAALGKGEMAGYTEIVIRSGETHRALQYDTVVAPAHRGHGLGLWVKAEMVRRLRAEHPGIEEIETDNAQDNTHMIAVNRRLGFRFHRSTHEYQLDLLAD</sequence>
<feature type="domain" description="N-acetyltransferase" evidence="3">
    <location>
        <begin position="179"/>
        <end position="327"/>
    </location>
</feature>
<dbReference type="InterPro" id="IPR000182">
    <property type="entry name" value="GNAT_dom"/>
</dbReference>
<accession>A0ABW6XJF6</accession>
<dbReference type="PANTHER" id="PTHR43877">
    <property type="entry name" value="AMINOALKYLPHOSPHONATE N-ACETYLTRANSFERASE-RELATED-RELATED"/>
    <property type="match status" value="1"/>
</dbReference>
<dbReference type="PROSITE" id="PS51186">
    <property type="entry name" value="GNAT"/>
    <property type="match status" value="2"/>
</dbReference>
<evidence type="ECO:0000256" key="1">
    <source>
        <dbReference type="ARBA" id="ARBA00022679"/>
    </source>
</evidence>
<dbReference type="Pfam" id="PF00583">
    <property type="entry name" value="Acetyltransf_1"/>
    <property type="match status" value="2"/>
</dbReference>
<dbReference type="SUPFAM" id="SSF55729">
    <property type="entry name" value="Acyl-CoA N-acyltransferases (Nat)"/>
    <property type="match status" value="2"/>
</dbReference>
<reference evidence="4 5" key="1">
    <citation type="submission" date="2024-10" db="EMBL/GenBank/DDBJ databases">
        <title>The Natural Products Discovery Center: Release of the First 8490 Sequenced Strains for Exploring Actinobacteria Biosynthetic Diversity.</title>
        <authorList>
            <person name="Kalkreuter E."/>
            <person name="Kautsar S.A."/>
            <person name="Yang D."/>
            <person name="Bader C.D."/>
            <person name="Teijaro C.N."/>
            <person name="Fluegel L."/>
            <person name="Davis C.M."/>
            <person name="Simpson J.R."/>
            <person name="Lauterbach L."/>
            <person name="Steele A.D."/>
            <person name="Gui C."/>
            <person name="Meng S."/>
            <person name="Li G."/>
            <person name="Viehrig K."/>
            <person name="Ye F."/>
            <person name="Su P."/>
            <person name="Kiefer A.F."/>
            <person name="Nichols A."/>
            <person name="Cepeda A.J."/>
            <person name="Yan W."/>
            <person name="Fan B."/>
            <person name="Jiang Y."/>
            <person name="Adhikari A."/>
            <person name="Zheng C.-J."/>
            <person name="Schuster L."/>
            <person name="Cowan T.M."/>
            <person name="Smanski M.J."/>
            <person name="Chevrette M.G."/>
            <person name="De Carvalho L.P.S."/>
            <person name="Shen B."/>
        </authorList>
    </citation>
    <scope>NUCLEOTIDE SEQUENCE [LARGE SCALE GENOMIC DNA]</scope>
    <source>
        <strain evidence="4 5">NPDC012605</strain>
    </source>
</reference>
<dbReference type="Proteomes" id="UP001602370">
    <property type="component" value="Unassembled WGS sequence"/>
</dbReference>